<organism evidence="1 2">
    <name type="scientific">Polarella glacialis</name>
    <name type="common">Dinoflagellate</name>
    <dbReference type="NCBI Taxonomy" id="89957"/>
    <lineage>
        <taxon>Eukaryota</taxon>
        <taxon>Sar</taxon>
        <taxon>Alveolata</taxon>
        <taxon>Dinophyceae</taxon>
        <taxon>Suessiales</taxon>
        <taxon>Suessiaceae</taxon>
        <taxon>Polarella</taxon>
    </lineage>
</organism>
<dbReference type="PANTHER" id="PTHR34496:SF9">
    <property type="entry name" value="[SKP1-PROTEIN]-HYDROXYPROLINE N-ACETYLGLUCOSAMINYLTRANSFERASE"/>
    <property type="match status" value="1"/>
</dbReference>
<protein>
    <submittedName>
        <fullName evidence="1">Uncharacterized protein</fullName>
    </submittedName>
</protein>
<feature type="non-terminal residue" evidence="1">
    <location>
        <position position="86"/>
    </location>
</feature>
<dbReference type="Pfam" id="PF11397">
    <property type="entry name" value="GlcNAc"/>
    <property type="match status" value="1"/>
</dbReference>
<comment type="caution">
    <text evidence="1">The sequence shown here is derived from an EMBL/GenBank/DDBJ whole genome shotgun (WGS) entry which is preliminary data.</text>
</comment>
<reference evidence="1" key="1">
    <citation type="submission" date="2021-02" db="EMBL/GenBank/DDBJ databases">
        <authorList>
            <person name="Dougan E. K."/>
            <person name="Rhodes N."/>
            <person name="Thang M."/>
            <person name="Chan C."/>
        </authorList>
    </citation>
    <scope>NUCLEOTIDE SEQUENCE</scope>
</reference>
<dbReference type="Proteomes" id="UP000626109">
    <property type="component" value="Unassembled WGS sequence"/>
</dbReference>
<proteinExistence type="predicted"/>
<sequence length="86" mass="9516">MSVASSESIFVSIASYRDNQCQYTIQDLFSKAKHPERVVVGVCFQVAKEDEDSFLLDLGPWYLETAIVDKNPFVASSALVCGVTLH</sequence>
<dbReference type="InterPro" id="IPR021067">
    <property type="entry name" value="Glycosyltransferase"/>
</dbReference>
<dbReference type="AlphaFoldDB" id="A0A813J1U6"/>
<name>A0A813J1U6_POLGL</name>
<dbReference type="EMBL" id="CAJNNW010019643">
    <property type="protein sequence ID" value="CAE8664901.1"/>
    <property type="molecule type" value="Genomic_DNA"/>
</dbReference>
<evidence type="ECO:0000313" key="1">
    <source>
        <dbReference type="EMBL" id="CAE8664901.1"/>
    </source>
</evidence>
<accession>A0A813J1U6</accession>
<dbReference type="PANTHER" id="PTHR34496">
    <property type="entry name" value="GLCNAC TRANSFERASE-RELATED"/>
    <property type="match status" value="1"/>
</dbReference>
<gene>
    <name evidence="1" type="ORF">PGLA2088_LOCUS15749</name>
</gene>
<evidence type="ECO:0000313" key="2">
    <source>
        <dbReference type="Proteomes" id="UP000626109"/>
    </source>
</evidence>